<evidence type="ECO:0000313" key="1">
    <source>
        <dbReference type="EMBL" id="CAH4031388.1"/>
    </source>
</evidence>
<keyword evidence="2" id="KW-1185">Reference proteome</keyword>
<sequence length="129" mass="15225">MKASKGSFKAWVEKNVPKLQPDYNPNHGYEPYWPGGHWLYLDKELGPNETTTKTPLVCGEECNYLYTRVGKVCARTVDNKEYQQCVSIFGLCLGWWNDQFYRGFYTFDTYCKFLDAQCRTEYSKRSYFT</sequence>
<reference evidence="1" key="1">
    <citation type="submission" date="2022-05" db="EMBL/GenBank/DDBJ databases">
        <authorList>
            <person name="Okamura Y."/>
        </authorList>
    </citation>
    <scope>NUCLEOTIDE SEQUENCE</scope>
</reference>
<comment type="caution">
    <text evidence="1">The sequence shown here is derived from an EMBL/GenBank/DDBJ whole genome shotgun (WGS) entry which is preliminary data.</text>
</comment>
<dbReference type="AlphaFoldDB" id="A0A9P0XE02"/>
<dbReference type="Proteomes" id="UP001152562">
    <property type="component" value="Unassembled WGS sequence"/>
</dbReference>
<dbReference type="EMBL" id="CALOZG010000013">
    <property type="protein sequence ID" value="CAH4031388.1"/>
    <property type="molecule type" value="Genomic_DNA"/>
</dbReference>
<organism evidence="1 2">
    <name type="scientific">Pieris brassicae</name>
    <name type="common">White butterfly</name>
    <name type="synonym">Large white butterfly</name>
    <dbReference type="NCBI Taxonomy" id="7116"/>
    <lineage>
        <taxon>Eukaryota</taxon>
        <taxon>Metazoa</taxon>
        <taxon>Ecdysozoa</taxon>
        <taxon>Arthropoda</taxon>
        <taxon>Hexapoda</taxon>
        <taxon>Insecta</taxon>
        <taxon>Pterygota</taxon>
        <taxon>Neoptera</taxon>
        <taxon>Endopterygota</taxon>
        <taxon>Lepidoptera</taxon>
        <taxon>Glossata</taxon>
        <taxon>Ditrysia</taxon>
        <taxon>Papilionoidea</taxon>
        <taxon>Pieridae</taxon>
        <taxon>Pierinae</taxon>
        <taxon>Pieris</taxon>
    </lineage>
</organism>
<evidence type="ECO:0000313" key="2">
    <source>
        <dbReference type="Proteomes" id="UP001152562"/>
    </source>
</evidence>
<proteinExistence type="predicted"/>
<name>A0A9P0XE02_PIEBR</name>
<protein>
    <submittedName>
        <fullName evidence="1">Uncharacterized protein</fullName>
    </submittedName>
</protein>
<gene>
    <name evidence="1" type="ORF">PIBRA_LOCUS7918</name>
</gene>
<accession>A0A9P0XE02</accession>